<feature type="domain" description="Alpha-carbonic anhydrase" evidence="10">
    <location>
        <begin position="41"/>
        <end position="310"/>
    </location>
</feature>
<evidence type="ECO:0000313" key="11">
    <source>
        <dbReference type="Ensembl" id="ENSFHEP00000022499.1"/>
    </source>
</evidence>
<evidence type="ECO:0000256" key="2">
    <source>
        <dbReference type="ARBA" id="ARBA00010718"/>
    </source>
</evidence>
<evidence type="ECO:0000256" key="5">
    <source>
        <dbReference type="ARBA" id="ARBA00022729"/>
    </source>
</evidence>
<dbReference type="InterPro" id="IPR018338">
    <property type="entry name" value="Carbonic_anhydrase_a-class_CS"/>
</dbReference>
<comment type="catalytic activity">
    <reaction evidence="9">
        <text>hydrogencarbonate + H(+) = CO2 + H2O</text>
        <dbReference type="Rhea" id="RHEA:10748"/>
        <dbReference type="ChEBI" id="CHEBI:15377"/>
        <dbReference type="ChEBI" id="CHEBI:15378"/>
        <dbReference type="ChEBI" id="CHEBI:16526"/>
        <dbReference type="ChEBI" id="CHEBI:17544"/>
        <dbReference type="EC" id="4.2.1.1"/>
    </reaction>
</comment>
<dbReference type="CDD" id="cd03117">
    <property type="entry name" value="alpha_CA_IV_XV_like"/>
    <property type="match status" value="1"/>
</dbReference>
<proteinExistence type="inferred from homology"/>
<dbReference type="SMART" id="SM01057">
    <property type="entry name" value="Carb_anhydrase"/>
    <property type="match status" value="1"/>
</dbReference>
<protein>
    <recommendedName>
        <fullName evidence="3 9">Carbonic anhydrase</fullName>
        <ecNumber evidence="3 9">4.2.1.1</ecNumber>
    </recommendedName>
</protein>
<dbReference type="InterPro" id="IPR036398">
    <property type="entry name" value="CA_dom_sf"/>
</dbReference>
<feature type="signal peptide" evidence="9">
    <location>
        <begin position="1"/>
        <end position="36"/>
    </location>
</feature>
<organism evidence="11 12">
    <name type="scientific">Fundulus heteroclitus</name>
    <name type="common">Killifish</name>
    <name type="synonym">Mummichog</name>
    <dbReference type="NCBI Taxonomy" id="8078"/>
    <lineage>
        <taxon>Eukaryota</taxon>
        <taxon>Metazoa</taxon>
        <taxon>Chordata</taxon>
        <taxon>Craniata</taxon>
        <taxon>Vertebrata</taxon>
        <taxon>Euteleostomi</taxon>
        <taxon>Actinopterygii</taxon>
        <taxon>Neopterygii</taxon>
        <taxon>Teleostei</taxon>
        <taxon>Neoteleostei</taxon>
        <taxon>Acanthomorphata</taxon>
        <taxon>Ovalentaria</taxon>
        <taxon>Atherinomorphae</taxon>
        <taxon>Cyprinodontiformes</taxon>
        <taxon>Fundulidae</taxon>
        <taxon>Fundulus</taxon>
    </lineage>
</organism>
<evidence type="ECO:0000256" key="9">
    <source>
        <dbReference type="RuleBase" id="RU367011"/>
    </source>
</evidence>
<dbReference type="AlphaFoldDB" id="A0A3Q2Q862"/>
<dbReference type="Pfam" id="PF00194">
    <property type="entry name" value="Carb_anhydrase"/>
    <property type="match status" value="1"/>
</dbReference>
<dbReference type="FunFam" id="3.10.200.10:FF:000003">
    <property type="entry name" value="Carbonic anhydrase 12"/>
    <property type="match status" value="1"/>
</dbReference>
<dbReference type="InterPro" id="IPR001148">
    <property type="entry name" value="CA_dom"/>
</dbReference>
<reference evidence="11" key="1">
    <citation type="submission" date="2025-08" db="UniProtKB">
        <authorList>
            <consortium name="Ensembl"/>
        </authorList>
    </citation>
    <scope>IDENTIFICATION</scope>
</reference>
<dbReference type="OrthoDB" id="429145at2759"/>
<dbReference type="GO" id="GO:0008270">
    <property type="term" value="F:zinc ion binding"/>
    <property type="evidence" value="ECO:0007669"/>
    <property type="project" value="UniProtKB-UniRule"/>
</dbReference>
<dbReference type="PROSITE" id="PS51144">
    <property type="entry name" value="ALPHA_CA_2"/>
    <property type="match status" value="1"/>
</dbReference>
<keyword evidence="4 9" id="KW-0479">Metal-binding</keyword>
<dbReference type="PANTHER" id="PTHR18952:SF200">
    <property type="entry name" value="CARBONIC ANHYDRASE"/>
    <property type="match status" value="1"/>
</dbReference>
<comment type="similarity">
    <text evidence="2 9">Belongs to the alpha-carbonic anhydrase family.</text>
</comment>
<keyword evidence="5 9" id="KW-0732">Signal</keyword>
<dbReference type="SUPFAM" id="SSF51069">
    <property type="entry name" value="Carbonic anhydrase"/>
    <property type="match status" value="1"/>
</dbReference>
<feature type="chain" id="PRO_5025096966" description="Carbonic anhydrase" evidence="9">
    <location>
        <begin position="37"/>
        <end position="327"/>
    </location>
</feature>
<dbReference type="InterPro" id="IPR023561">
    <property type="entry name" value="Carbonic_anhydrase_a-class"/>
</dbReference>
<sequence>MRLDSRYLRGNTCTAKMNLLAVVAVALCAFAPSAHCASETIAWCYHEPSCNDSTWSTIAAPYCNGTRQSPIDIVSARATENENLTDFTFKGFNNTNGLDYIKNTGKTVKVVFTEGIQISGGDLSESYDSLQFHLHWGNGTSTPGSEHTVDGKRYPMELHIVNSKSSFKRNTTLAVADSEGLAALGFLIEELPDTTDQPGSWKTLTSFLSKISFSDQNATITAGISLDDLITGVNRSSYYRYHGSLTTPTCNEAVVWTVFKEPIKVSKNLIDLFSTMLHINNTNTSPLMVNVFRGIQPPQPVSTQRSSSTKFGYSLALMGLGLLVGRY</sequence>
<dbReference type="PROSITE" id="PS00162">
    <property type="entry name" value="ALPHA_CA_1"/>
    <property type="match status" value="1"/>
</dbReference>
<evidence type="ECO:0000256" key="7">
    <source>
        <dbReference type="ARBA" id="ARBA00023180"/>
    </source>
</evidence>
<dbReference type="Gene3D" id="3.10.200.10">
    <property type="entry name" value="Alpha carbonic anhydrase"/>
    <property type="match status" value="1"/>
</dbReference>
<evidence type="ECO:0000256" key="6">
    <source>
        <dbReference type="ARBA" id="ARBA00022833"/>
    </source>
</evidence>
<dbReference type="GeneTree" id="ENSGT00940000164039"/>
<evidence type="ECO:0000256" key="3">
    <source>
        <dbReference type="ARBA" id="ARBA00012925"/>
    </source>
</evidence>
<accession>A0A3Q2Q862</accession>
<evidence type="ECO:0000256" key="8">
    <source>
        <dbReference type="ARBA" id="ARBA00023239"/>
    </source>
</evidence>
<dbReference type="GeneID" id="105926698"/>
<reference evidence="11" key="2">
    <citation type="submission" date="2025-09" db="UniProtKB">
        <authorList>
            <consortium name="Ensembl"/>
        </authorList>
    </citation>
    <scope>IDENTIFICATION</scope>
</reference>
<keyword evidence="8 9" id="KW-0456">Lyase</keyword>
<dbReference type="GO" id="GO:0005886">
    <property type="term" value="C:plasma membrane"/>
    <property type="evidence" value="ECO:0007669"/>
    <property type="project" value="TreeGrafter"/>
</dbReference>
<keyword evidence="7" id="KW-0325">Glycoprotein</keyword>
<keyword evidence="6 9" id="KW-0862">Zinc</keyword>
<dbReference type="Proteomes" id="UP000265000">
    <property type="component" value="Unplaced"/>
</dbReference>
<comment type="function">
    <text evidence="9">Reversible hydration of carbon dioxide.</text>
</comment>
<dbReference type="PANTHER" id="PTHR18952">
    <property type="entry name" value="CARBONIC ANHYDRASE"/>
    <property type="match status" value="1"/>
</dbReference>
<dbReference type="GO" id="GO:0004089">
    <property type="term" value="F:carbonate dehydratase activity"/>
    <property type="evidence" value="ECO:0007669"/>
    <property type="project" value="UniProtKB-UniRule"/>
</dbReference>
<dbReference type="Ensembl" id="ENSFHET00000012717.1">
    <property type="protein sequence ID" value="ENSFHEP00000022499.1"/>
    <property type="gene ID" value="ENSFHEG00000002927.1"/>
</dbReference>
<evidence type="ECO:0000256" key="4">
    <source>
        <dbReference type="ARBA" id="ARBA00022723"/>
    </source>
</evidence>
<evidence type="ECO:0000256" key="1">
    <source>
        <dbReference type="ARBA" id="ARBA00001947"/>
    </source>
</evidence>
<name>A0A3Q2Q862_FUNHE</name>
<dbReference type="InterPro" id="IPR041874">
    <property type="entry name" value="CA4/CA15"/>
</dbReference>
<comment type="cofactor">
    <cofactor evidence="1 9">
        <name>Zn(2+)</name>
        <dbReference type="ChEBI" id="CHEBI:29105"/>
    </cofactor>
</comment>
<evidence type="ECO:0000259" key="10">
    <source>
        <dbReference type="PROSITE" id="PS51144"/>
    </source>
</evidence>
<evidence type="ECO:0000313" key="12">
    <source>
        <dbReference type="Proteomes" id="UP000265000"/>
    </source>
</evidence>
<dbReference type="EC" id="4.2.1.1" evidence="3 9"/>
<keyword evidence="12" id="KW-1185">Reference proteome</keyword>